<name>A0A345HAK5_9FLAO</name>
<dbReference type="PROSITE" id="PS50853">
    <property type="entry name" value="FN3"/>
    <property type="match status" value="5"/>
</dbReference>
<evidence type="ECO:0000259" key="4">
    <source>
        <dbReference type="PROSITE" id="PS50853"/>
    </source>
</evidence>
<gene>
    <name evidence="5" type="ORF">DVK85_04965</name>
</gene>
<dbReference type="SUPFAM" id="SSF48726">
    <property type="entry name" value="Immunoglobulin"/>
    <property type="match status" value="1"/>
</dbReference>
<sequence>MKKITLMFFMLLSSLCVFAQGLPLEGFDTPSVFPPAGWETYDNGIGPAASWEQADGGVTQPAYSPDHAAYLNKENVATGIPEDWLITPSFTVPVNPQLRFWSRLTLGGDNGTVYRIMISTVNTGAIDPNDYTNIQEWTELEINPSQTTYTEKVVVIPATYEGQDVRIAFVMAGDNGDRWLVDDVMVVEQCLDPTDLAVDTAGLDSATLTWSNPGGATSWEVIVLPAAAIPNVTGITYNGAPPYVATTLYDSTPLEENTDYKYYVRALCSDDSSSELIGPFLFSTVALGETCGAPIEIATLPYSTTDDTSNYGDDYNGTPGASGCGSTFGYLNGDDVVYSYTATADGVISADMNNTGTYAGLFVYDDCDDIGVECIAGGVGGFAATPVSIPSLAVTAGTTYYFVISTWAAPQSTPYTLIIQQVFCAPPVGEPTTSITQTTANVSWTNPSGATSWEIVLQAPGAGIPAGSGDVVTTNVNHPLTGLTESTLYEYYVRADCGDGNFSAWAGPYIFGTTCGALTVPFYEGFNADSTTELCWTVLNNNADNDQWDMNYGFNSFEGDQSAIMLTDGNGGNNDDWLISPTLTLTGNQRLKFHQRVQSSFEPNDFEVLVSTTGADPADFTMTLIPLATYSNTTYVEYMVNIVDGTNTPLSGNVNIAWHVPNGGLDGWRLYIDNVIVEDIPSCPDPTGLMAGNLQPTSADLSWTAGFNETAWEIVVQAPGTGEPTAAGIAVTTDPEYAATALTSNTTYEYYVKANCGVDDLSNWVGPFEFTTACDPFPVPFFEGFNSDSTTQNCWTVLDENGDGDTWNMDYAFNSFEGDQSAAITTDFNNGNNNDWLISPTITLTGNQRLKFHQRVQSTFEPNDFEVLLSTTGTDVANFTLELVPLADYSNTNYVEYIVNLVDVSNVPITGNVNIAWHVPNGGLDGWRLFIDNVIIEDIPTCPDPTDLEVLSAANISADIAWEPGFTETAWEIVVQAPGTGEPTTPGDAVTGDPEHTATGLTPNTEYEVYVRANCGVDDLSNWIGPITFVTACDPFTVPFYEGFNTDSETQNCWSVVNGNGDFDLWDMDYNFNPFEGDQSAVMYTDFNNGNNDDWLISPTIILTGNQRLKFHQRVQSSFEPNDFEVLLSTTGTALADFTVELVPIATYDNTDYIEYIVLLDDAADALISGNVNIAWHVPNGGLDGWRLYIDNVIIQDIPTCPEPIDLVAANPTLTSIDLSWTPSGSEDTWEVVVQAPGTGEPTDETEVTVVTENPYTYEGLDPSTPYEFYVRAVCADDDSSYWSGPIVFVTEIANDDCDGAIDVPVNPDAECVDFVSGTITGATGSGVTQTCITWTDIDFDVWYSFVAEVNTHSVTIDNVVGGAFLQQIIFEGDDCGNLTQLACGGVNQTVTGLIPGNTYYVMVYTTFLSNPLALTSFDVCVKTPEPPITVNDTEYTIEELVQDVLIGIDCAIVSNVTSTSGSDFGQANSIGYFDQNGSAFPFTNGIVMATGGITEAPGPWPGAATFDNSLWPGDADLSAIIAEGGNTGTLVNASILEFDFVPFTDQISFNFLFASNEYGTFQCNYSDAFAFILTGPTTAVDGDNLAVIPGTTIPVSVVNIRDNQYNTLCESVNEGYFGQYNPDNPEASSIGYNGQTIPMVASAPVTPGETYHIKLVIADYGPFGADSSVNSAVFLDGGSFAIGAPDLGDDLTIEGGNAACDGEEIVLDTEMDPDVYDFTWFLDGIPIDGETGASLTVTESGSYLVEVLFENTNCSVDAEKTIEFYDPIIADDPQNLTACSTGEDVTFDLTESLDGMMDDTTGYSFTFYASQEAAELGLDDSLPESYTTNTSETIFIRIDQDGSECYLIKSFEIILSNIPPAFTVTEDVTVCEGTPVTLEVFAGNFDPNAPDVEYSWMLDGDDLSLTTQSITVTVGGTYEVTVNNAGCVGSQEIEVITVPTPVADVLANVTACDSYTLEALTVGNYFTETGGAGTPLAAGDVVTSTQTIYIYAESGTTPNCTNESQFEVMITPSPEFDLGGPYNVCIVSNAVITVTPGNYNSADASYAWTFNDAPIADTGASLQATDFGTYGVTVTVGDCSSTQSVAVTQDTNAVAVMFEEGCESGDYMITVMDIDGSFNPDTATITWTGPDNFSETTQTVTVPSAGLYTVTIETLEGCIGGTDVNVLDTSCFIPRGISPNNDGMNDNFDLTSLDVRRISIFNRYGKEVFSYGVYTNQWYGQTDGGDELPTGTYFYSIERSNGESKTGWVYINREE</sequence>
<dbReference type="Pfam" id="PF13585">
    <property type="entry name" value="CHU_C"/>
    <property type="match status" value="1"/>
</dbReference>
<dbReference type="InterPro" id="IPR050991">
    <property type="entry name" value="ECM_Regulatory_Proteins"/>
</dbReference>
<evidence type="ECO:0000256" key="1">
    <source>
        <dbReference type="ARBA" id="ARBA00022737"/>
    </source>
</evidence>
<feature type="domain" description="Fibronectin type-III" evidence="4">
    <location>
        <begin position="192"/>
        <end position="287"/>
    </location>
</feature>
<feature type="domain" description="Fibronectin type-III" evidence="4">
    <location>
        <begin position="1203"/>
        <end position="1294"/>
    </location>
</feature>
<feature type="domain" description="Ig-like" evidence="3">
    <location>
        <begin position="1860"/>
        <end position="1938"/>
    </location>
</feature>
<evidence type="ECO:0000256" key="2">
    <source>
        <dbReference type="SAM" id="SignalP"/>
    </source>
</evidence>
<dbReference type="Gene3D" id="2.60.120.200">
    <property type="match status" value="4"/>
</dbReference>
<feature type="domain" description="Fibronectin type-III" evidence="4">
    <location>
        <begin position="944"/>
        <end position="1034"/>
    </location>
</feature>
<reference evidence="5 6" key="1">
    <citation type="submission" date="2018-07" db="EMBL/GenBank/DDBJ databases">
        <title>Complete genome sequence of Flavobacterium arcticum type strain SM1502T.</title>
        <authorList>
            <person name="Li Y."/>
            <person name="Li D.-D."/>
        </authorList>
    </citation>
    <scope>NUCLEOTIDE SEQUENCE [LARGE SCALE GENOMIC DNA]</scope>
    <source>
        <strain evidence="5 6">SM1502</strain>
    </source>
</reference>
<dbReference type="KEGG" id="fat:DVK85_04965"/>
<dbReference type="InterPro" id="IPR049804">
    <property type="entry name" value="Choice_anch_L"/>
</dbReference>
<dbReference type="Gene3D" id="2.60.40.10">
    <property type="entry name" value="Immunoglobulins"/>
    <property type="match status" value="6"/>
</dbReference>
<dbReference type="NCBIfam" id="NF038128">
    <property type="entry name" value="choice_anch_J"/>
    <property type="match status" value="4"/>
</dbReference>
<feature type="signal peptide" evidence="2">
    <location>
        <begin position="1"/>
        <end position="19"/>
    </location>
</feature>
<organism evidence="5 6">
    <name type="scientific">Flavobacterium arcticum</name>
    <dbReference type="NCBI Taxonomy" id="1784713"/>
    <lineage>
        <taxon>Bacteria</taxon>
        <taxon>Pseudomonadati</taxon>
        <taxon>Bacteroidota</taxon>
        <taxon>Flavobacteriia</taxon>
        <taxon>Flavobacteriales</taxon>
        <taxon>Flavobacteriaceae</taxon>
        <taxon>Flavobacterium</taxon>
    </lineage>
</organism>
<dbReference type="InterPro" id="IPR056600">
    <property type="entry name" value="GBD_T9SS_assoc"/>
</dbReference>
<dbReference type="InterPro" id="IPR011628">
    <property type="entry name" value="Cleaved_adhesin"/>
</dbReference>
<dbReference type="PANTHER" id="PTHR46708:SF2">
    <property type="entry name" value="FIBRONECTIN TYPE-III DOMAIN-CONTAINING PROTEIN"/>
    <property type="match status" value="1"/>
</dbReference>
<proteinExistence type="predicted"/>
<keyword evidence="6" id="KW-1185">Reference proteome</keyword>
<accession>A0A345HAK5</accession>
<dbReference type="EMBL" id="CP031188">
    <property type="protein sequence ID" value="AXG73615.1"/>
    <property type="molecule type" value="Genomic_DNA"/>
</dbReference>
<feature type="domain" description="Fibronectin type-III" evidence="4">
    <location>
        <begin position="685"/>
        <end position="775"/>
    </location>
</feature>
<evidence type="ECO:0000313" key="5">
    <source>
        <dbReference type="EMBL" id="AXG73615.1"/>
    </source>
</evidence>
<dbReference type="Pfam" id="PF07675">
    <property type="entry name" value="Cleaved_Adhesin"/>
    <property type="match status" value="4"/>
</dbReference>
<dbReference type="Pfam" id="PF00041">
    <property type="entry name" value="fn3"/>
    <property type="match status" value="1"/>
</dbReference>
<dbReference type="NCBIfam" id="NF038133">
    <property type="entry name" value="choice_anch_L"/>
    <property type="match status" value="1"/>
</dbReference>
<dbReference type="CDD" id="cd00063">
    <property type="entry name" value="FN3"/>
    <property type="match status" value="4"/>
</dbReference>
<dbReference type="InterPro" id="IPR036116">
    <property type="entry name" value="FN3_sf"/>
</dbReference>
<evidence type="ECO:0000313" key="6">
    <source>
        <dbReference type="Proteomes" id="UP000253951"/>
    </source>
</evidence>
<dbReference type="InterPro" id="IPR036179">
    <property type="entry name" value="Ig-like_dom_sf"/>
</dbReference>
<keyword evidence="2" id="KW-0732">Signal</keyword>
<dbReference type="SMART" id="SM00060">
    <property type="entry name" value="FN3"/>
    <property type="match status" value="5"/>
</dbReference>
<dbReference type="InterPro" id="IPR013783">
    <property type="entry name" value="Ig-like_fold"/>
</dbReference>
<dbReference type="InterPro" id="IPR003961">
    <property type="entry name" value="FN3_dom"/>
</dbReference>
<feature type="domain" description="Fibronectin type-III" evidence="4">
    <location>
        <begin position="426"/>
        <end position="517"/>
    </location>
</feature>
<dbReference type="Pfam" id="PF23759">
    <property type="entry name" value="GBD_T9SS_assoc"/>
    <property type="match status" value="1"/>
</dbReference>
<dbReference type="PROSITE" id="PS50835">
    <property type="entry name" value="IG_LIKE"/>
    <property type="match status" value="1"/>
</dbReference>
<keyword evidence="1" id="KW-0677">Repeat</keyword>
<dbReference type="PANTHER" id="PTHR46708">
    <property type="entry name" value="TENASCIN"/>
    <property type="match status" value="1"/>
</dbReference>
<dbReference type="InterPro" id="IPR026341">
    <property type="entry name" value="T9SS_type_B"/>
</dbReference>
<dbReference type="RefSeq" id="WP_114677375.1">
    <property type="nucleotide sequence ID" value="NZ_CP031188.1"/>
</dbReference>
<dbReference type="Proteomes" id="UP000253951">
    <property type="component" value="Chromosome"/>
</dbReference>
<evidence type="ECO:0000259" key="3">
    <source>
        <dbReference type="PROSITE" id="PS50835"/>
    </source>
</evidence>
<dbReference type="SUPFAM" id="SSF49265">
    <property type="entry name" value="Fibronectin type III"/>
    <property type="match status" value="4"/>
</dbReference>
<dbReference type="InterPro" id="IPR007110">
    <property type="entry name" value="Ig-like_dom"/>
</dbReference>
<evidence type="ECO:0008006" key="7">
    <source>
        <dbReference type="Google" id="ProtNLM"/>
    </source>
</evidence>
<dbReference type="OrthoDB" id="608579at2"/>
<feature type="chain" id="PRO_5016822588" description="T9SS C-terminal target domain-containing protein" evidence="2">
    <location>
        <begin position="20"/>
        <end position="2256"/>
    </location>
</feature>
<dbReference type="NCBIfam" id="TIGR04131">
    <property type="entry name" value="Bac_Flav_CTERM"/>
    <property type="match status" value="1"/>
</dbReference>
<protein>
    <recommendedName>
        <fullName evidence="7">T9SS C-terminal target domain-containing protein</fullName>
    </recommendedName>
</protein>